<keyword evidence="3" id="KW-0238">DNA-binding</keyword>
<comment type="caution">
    <text evidence="6">The sequence shown here is derived from an EMBL/GenBank/DDBJ whole genome shotgun (WGS) entry which is preliminary data.</text>
</comment>
<dbReference type="PROSITE" id="PS50931">
    <property type="entry name" value="HTH_LYSR"/>
    <property type="match status" value="1"/>
</dbReference>
<name>A0ABX5KV82_9BURK</name>
<evidence type="ECO:0000256" key="1">
    <source>
        <dbReference type="ARBA" id="ARBA00009437"/>
    </source>
</evidence>
<dbReference type="Pfam" id="PF03466">
    <property type="entry name" value="LysR_substrate"/>
    <property type="match status" value="1"/>
</dbReference>
<dbReference type="InterPro" id="IPR036388">
    <property type="entry name" value="WH-like_DNA-bd_sf"/>
</dbReference>
<dbReference type="InterPro" id="IPR005119">
    <property type="entry name" value="LysR_subst-bd"/>
</dbReference>
<dbReference type="EMBL" id="QEOB01000004">
    <property type="protein sequence ID" value="PVX85203.1"/>
    <property type="molecule type" value="Genomic_DNA"/>
</dbReference>
<keyword evidence="4" id="KW-0804">Transcription</keyword>
<accession>A0ABX5KV82</accession>
<dbReference type="InterPro" id="IPR036390">
    <property type="entry name" value="WH_DNA-bd_sf"/>
</dbReference>
<protein>
    <submittedName>
        <fullName evidence="6">LysR family transcriptional regulator</fullName>
    </submittedName>
</protein>
<feature type="domain" description="HTH lysR-type" evidence="5">
    <location>
        <begin position="1"/>
        <end position="59"/>
    </location>
</feature>
<keyword evidence="7" id="KW-1185">Reference proteome</keyword>
<dbReference type="Gene3D" id="3.40.190.290">
    <property type="match status" value="1"/>
</dbReference>
<dbReference type="Pfam" id="PF00126">
    <property type="entry name" value="HTH_1"/>
    <property type="match status" value="1"/>
</dbReference>
<dbReference type="Gene3D" id="1.10.10.10">
    <property type="entry name" value="Winged helix-like DNA-binding domain superfamily/Winged helix DNA-binding domain"/>
    <property type="match status" value="1"/>
</dbReference>
<comment type="similarity">
    <text evidence="1">Belongs to the LysR transcriptional regulatory family.</text>
</comment>
<dbReference type="SUPFAM" id="SSF53850">
    <property type="entry name" value="Periplasmic binding protein-like II"/>
    <property type="match status" value="1"/>
</dbReference>
<evidence type="ECO:0000313" key="7">
    <source>
        <dbReference type="Proteomes" id="UP000245712"/>
    </source>
</evidence>
<keyword evidence="2" id="KW-0805">Transcription regulation</keyword>
<sequence length="301" mass="32966">MDKLVALKTLLEVADAGGFAKAAKRMGVATSSVARLMDALEAQLGTALLTRTPRRVSLTDAGASYVEQVSKVLDGLTEADESILDSGAAPIGTLRITVPTAYNRVVLAPHLAAFLREHPNVALDIVVADHMIDLALERIDIAIRIGLPSDNPNLIAKKLAENPRVVVVSHEYLEHNGVPLTPAELTDHQCLRIAYGGSYRARQTWTFVRAGEQERINVRGRLVSNSLDMLLEAVLAGQGLALLPEWQVREHINAGRLMHLFADYRVTPQGDEAVAYAAYLPNRRLSRKVRAFLQFIEGRVE</sequence>
<proteinExistence type="inferred from homology"/>
<dbReference type="Proteomes" id="UP000245712">
    <property type="component" value="Unassembled WGS sequence"/>
</dbReference>
<gene>
    <name evidence="6" type="ORF">C7402_104447</name>
</gene>
<evidence type="ECO:0000256" key="3">
    <source>
        <dbReference type="ARBA" id="ARBA00023125"/>
    </source>
</evidence>
<evidence type="ECO:0000313" key="6">
    <source>
        <dbReference type="EMBL" id="PVX85203.1"/>
    </source>
</evidence>
<evidence type="ECO:0000256" key="4">
    <source>
        <dbReference type="ARBA" id="ARBA00023163"/>
    </source>
</evidence>
<dbReference type="RefSeq" id="WP_116610743.1">
    <property type="nucleotide sequence ID" value="NZ_QEOB01000004.1"/>
</dbReference>
<dbReference type="InterPro" id="IPR000847">
    <property type="entry name" value="LysR_HTH_N"/>
</dbReference>
<dbReference type="PANTHER" id="PTHR30537">
    <property type="entry name" value="HTH-TYPE TRANSCRIPTIONAL REGULATOR"/>
    <property type="match status" value="1"/>
</dbReference>
<evidence type="ECO:0000256" key="2">
    <source>
        <dbReference type="ARBA" id="ARBA00023015"/>
    </source>
</evidence>
<evidence type="ECO:0000259" key="5">
    <source>
        <dbReference type="PROSITE" id="PS50931"/>
    </source>
</evidence>
<dbReference type="InterPro" id="IPR058163">
    <property type="entry name" value="LysR-type_TF_proteobact-type"/>
</dbReference>
<dbReference type="PANTHER" id="PTHR30537:SF5">
    <property type="entry name" value="HTH-TYPE TRANSCRIPTIONAL ACTIVATOR TTDR-RELATED"/>
    <property type="match status" value="1"/>
</dbReference>
<reference evidence="6 7" key="1">
    <citation type="submission" date="2018-05" db="EMBL/GenBank/DDBJ databases">
        <title>Genomic Encyclopedia of Type Strains, Phase IV (KMG-V): Genome sequencing to study the core and pangenomes of soil and plant-associated prokaryotes.</title>
        <authorList>
            <person name="Whitman W."/>
        </authorList>
    </citation>
    <scope>NUCLEOTIDE SEQUENCE [LARGE SCALE GENOMIC DNA]</scope>
    <source>
        <strain evidence="6 7">SCZa-39</strain>
    </source>
</reference>
<dbReference type="SUPFAM" id="SSF46785">
    <property type="entry name" value="Winged helix' DNA-binding domain"/>
    <property type="match status" value="1"/>
</dbReference>
<organism evidence="6 7">
    <name type="scientific">Paraburkholderia unamae</name>
    <dbReference type="NCBI Taxonomy" id="219649"/>
    <lineage>
        <taxon>Bacteria</taxon>
        <taxon>Pseudomonadati</taxon>
        <taxon>Pseudomonadota</taxon>
        <taxon>Betaproteobacteria</taxon>
        <taxon>Burkholderiales</taxon>
        <taxon>Burkholderiaceae</taxon>
        <taxon>Paraburkholderia</taxon>
    </lineage>
</organism>
<dbReference type="CDD" id="cd08422">
    <property type="entry name" value="PBP2_CrgA_like"/>
    <property type="match status" value="1"/>
</dbReference>